<keyword evidence="2" id="KW-1185">Reference proteome</keyword>
<gene>
    <name evidence="1" type="ORF">CJD36_017720</name>
</gene>
<proteinExistence type="predicted"/>
<accession>A0A2S7STC2</accession>
<dbReference type="Gene3D" id="1.10.10.10">
    <property type="entry name" value="Winged helix-like DNA-binding domain superfamily/Winged helix DNA-binding domain"/>
    <property type="match status" value="1"/>
</dbReference>
<protein>
    <recommendedName>
        <fullName evidence="3">ArsR family transcriptional regulator</fullName>
    </recommendedName>
</protein>
<dbReference type="Proteomes" id="UP000239872">
    <property type="component" value="Unassembled WGS sequence"/>
</dbReference>
<evidence type="ECO:0000313" key="2">
    <source>
        <dbReference type="Proteomes" id="UP000239872"/>
    </source>
</evidence>
<dbReference type="AlphaFoldDB" id="A0A2S7STC2"/>
<dbReference type="EMBL" id="PPSL01000005">
    <property type="protein sequence ID" value="PQJ09766.1"/>
    <property type="molecule type" value="Genomic_DNA"/>
</dbReference>
<sequence>MENTDKKILTFLYRNSADAHTPVTYSCEFLADYLEIKIEELEGESEKLIKLGYISKAEIVNKRVQITISQFGRETIQKALM</sequence>
<name>A0A2S7STC2_9BACT</name>
<evidence type="ECO:0000313" key="1">
    <source>
        <dbReference type="EMBL" id="PQJ09766.1"/>
    </source>
</evidence>
<dbReference type="InterPro" id="IPR036388">
    <property type="entry name" value="WH-like_DNA-bd_sf"/>
</dbReference>
<evidence type="ECO:0008006" key="3">
    <source>
        <dbReference type="Google" id="ProtNLM"/>
    </source>
</evidence>
<comment type="caution">
    <text evidence="1">The sequence shown here is derived from an EMBL/GenBank/DDBJ whole genome shotgun (WGS) entry which is preliminary data.</text>
</comment>
<reference evidence="1 2" key="1">
    <citation type="submission" date="2018-01" db="EMBL/GenBank/DDBJ databases">
        <title>A novel member of the phylum Bacteroidetes isolated from glacier ice.</title>
        <authorList>
            <person name="Liu Q."/>
            <person name="Xin Y.-H."/>
        </authorList>
    </citation>
    <scope>NUCLEOTIDE SEQUENCE [LARGE SCALE GENOMIC DNA]</scope>
    <source>
        <strain evidence="1 2">RB1R16</strain>
    </source>
</reference>
<dbReference type="RefSeq" id="WP_105040538.1">
    <property type="nucleotide sequence ID" value="NZ_PPSL01000005.1"/>
</dbReference>
<organism evidence="1 2">
    <name type="scientific">Flavipsychrobacter stenotrophus</name>
    <dbReference type="NCBI Taxonomy" id="2077091"/>
    <lineage>
        <taxon>Bacteria</taxon>
        <taxon>Pseudomonadati</taxon>
        <taxon>Bacteroidota</taxon>
        <taxon>Chitinophagia</taxon>
        <taxon>Chitinophagales</taxon>
        <taxon>Chitinophagaceae</taxon>
        <taxon>Flavipsychrobacter</taxon>
    </lineage>
</organism>